<feature type="domain" description="Adenosine deaminase" evidence="9">
    <location>
        <begin position="9"/>
        <end position="346"/>
    </location>
</feature>
<dbReference type="NCBIfam" id="TIGR01430">
    <property type="entry name" value="aden_deam"/>
    <property type="match status" value="1"/>
</dbReference>
<evidence type="ECO:0000256" key="6">
    <source>
        <dbReference type="ARBA" id="ARBA00022723"/>
    </source>
</evidence>
<dbReference type="PANTHER" id="PTHR11409:SF43">
    <property type="entry name" value="ADENOSINE DEAMINASE"/>
    <property type="match status" value="1"/>
</dbReference>
<dbReference type="GO" id="GO:0005829">
    <property type="term" value="C:cytosol"/>
    <property type="evidence" value="ECO:0007669"/>
    <property type="project" value="TreeGrafter"/>
</dbReference>
<dbReference type="PROSITE" id="PS00485">
    <property type="entry name" value="A_DEAMINASE"/>
    <property type="match status" value="1"/>
</dbReference>
<dbReference type="EC" id="3.5.4.4" evidence="4"/>
<keyword evidence="6" id="KW-0479">Metal-binding</keyword>
<evidence type="ECO:0000256" key="5">
    <source>
        <dbReference type="ARBA" id="ARBA00018099"/>
    </source>
</evidence>
<comment type="subcellular location">
    <subcellularLocation>
        <location evidence="2">Cell membrane</location>
        <topology evidence="2">Peripheral membrane protein</topology>
        <orientation evidence="2">Extracellular side</orientation>
    </subcellularLocation>
</comment>
<dbReference type="EMBL" id="HBUF01003353">
    <property type="protein sequence ID" value="CAG6606403.1"/>
    <property type="molecule type" value="Transcribed_RNA"/>
</dbReference>
<dbReference type="SUPFAM" id="SSF51556">
    <property type="entry name" value="Metallo-dependent hydrolases"/>
    <property type="match status" value="1"/>
</dbReference>
<dbReference type="GO" id="GO:0060169">
    <property type="term" value="P:negative regulation of adenosine receptor signaling pathway"/>
    <property type="evidence" value="ECO:0007669"/>
    <property type="project" value="TreeGrafter"/>
</dbReference>
<dbReference type="Gene3D" id="3.20.20.140">
    <property type="entry name" value="Metal-dependent hydrolases"/>
    <property type="match status" value="1"/>
</dbReference>
<accession>A0A8D8LDC4</accession>
<sequence length="359" mass="40751">MESVENFKKVELHVHLDGAARHSTLYELAKAKNLPLPGDGTLEDLKNATVITEGISLYHFLSPYKFYNEYYRGDLDAVERFAYEFIEDCSKNNVVYVEVRYMPHKLLGTELCQELGYEGLKETVRRVYQGLSRGEEDFKVRSKSILSCATRWPVDTIHDVLRLAQECRDYGVVGIDLLSIQAKEGPHEEAPVMSNIVQMYEEARKCGIKTTIHAGEASGAASIQRAMDVYHTDRVGHGYRVVEDNNIYTSCLQRKIHIECCPYSSYLTGAVPFSTRTHPIAQFAKDNANFSLSSDDPTLTGKYLNEDYKLAQSWGFNKEQFKIINLNAAEASFQSDHEKKELIKLLESAYSDNRNGSIR</sequence>
<evidence type="ECO:0000256" key="8">
    <source>
        <dbReference type="ARBA" id="ARBA00022833"/>
    </source>
</evidence>
<evidence type="ECO:0000256" key="2">
    <source>
        <dbReference type="ARBA" id="ARBA00004296"/>
    </source>
</evidence>
<name>A0A8D8LDC4_9HEMI</name>
<keyword evidence="8" id="KW-0862">Zinc</keyword>
<dbReference type="AlphaFoldDB" id="A0A8D8LDC4"/>
<dbReference type="InterPro" id="IPR001365">
    <property type="entry name" value="A_deaminase_dom"/>
</dbReference>
<dbReference type="GO" id="GO:0006154">
    <property type="term" value="P:adenosine catabolic process"/>
    <property type="evidence" value="ECO:0007669"/>
    <property type="project" value="TreeGrafter"/>
</dbReference>
<evidence type="ECO:0000256" key="4">
    <source>
        <dbReference type="ARBA" id="ARBA00012784"/>
    </source>
</evidence>
<organism evidence="10">
    <name type="scientific">Cacopsylla melanoneura</name>
    <dbReference type="NCBI Taxonomy" id="428564"/>
    <lineage>
        <taxon>Eukaryota</taxon>
        <taxon>Metazoa</taxon>
        <taxon>Ecdysozoa</taxon>
        <taxon>Arthropoda</taxon>
        <taxon>Hexapoda</taxon>
        <taxon>Insecta</taxon>
        <taxon>Pterygota</taxon>
        <taxon>Neoptera</taxon>
        <taxon>Paraneoptera</taxon>
        <taxon>Hemiptera</taxon>
        <taxon>Sternorrhyncha</taxon>
        <taxon>Psylloidea</taxon>
        <taxon>Psyllidae</taxon>
        <taxon>Psyllinae</taxon>
        <taxon>Cacopsylla</taxon>
    </lineage>
</organism>
<dbReference type="InterPro" id="IPR006330">
    <property type="entry name" value="Ado/ade_deaminase"/>
</dbReference>
<dbReference type="InterPro" id="IPR006650">
    <property type="entry name" value="A/AMP_deam_AS"/>
</dbReference>
<evidence type="ECO:0000313" key="10">
    <source>
        <dbReference type="EMBL" id="CAG6606403.1"/>
    </source>
</evidence>
<evidence type="ECO:0000256" key="7">
    <source>
        <dbReference type="ARBA" id="ARBA00022801"/>
    </source>
</evidence>
<keyword evidence="7" id="KW-0378">Hydrolase</keyword>
<dbReference type="Pfam" id="PF00962">
    <property type="entry name" value="A_deaminase"/>
    <property type="match status" value="1"/>
</dbReference>
<reference evidence="10" key="1">
    <citation type="submission" date="2021-05" db="EMBL/GenBank/DDBJ databases">
        <authorList>
            <person name="Alioto T."/>
            <person name="Alioto T."/>
            <person name="Gomez Garrido J."/>
        </authorList>
    </citation>
    <scope>NUCLEOTIDE SEQUENCE</scope>
</reference>
<dbReference type="PANTHER" id="PTHR11409">
    <property type="entry name" value="ADENOSINE DEAMINASE"/>
    <property type="match status" value="1"/>
</dbReference>
<comment type="cofactor">
    <cofactor evidence="1">
        <name>Zn(2+)</name>
        <dbReference type="ChEBI" id="CHEBI:29105"/>
    </cofactor>
</comment>
<dbReference type="GO" id="GO:0046872">
    <property type="term" value="F:metal ion binding"/>
    <property type="evidence" value="ECO:0007669"/>
    <property type="project" value="UniProtKB-KW"/>
</dbReference>
<evidence type="ECO:0000259" key="9">
    <source>
        <dbReference type="Pfam" id="PF00962"/>
    </source>
</evidence>
<dbReference type="GO" id="GO:0009897">
    <property type="term" value="C:external side of plasma membrane"/>
    <property type="evidence" value="ECO:0007669"/>
    <property type="project" value="TreeGrafter"/>
</dbReference>
<evidence type="ECO:0000256" key="1">
    <source>
        <dbReference type="ARBA" id="ARBA00001947"/>
    </source>
</evidence>
<proteinExistence type="inferred from homology"/>
<comment type="similarity">
    <text evidence="3">Belongs to the metallo-dependent hydrolases superfamily. Adenosine and AMP deaminases family.</text>
</comment>
<protein>
    <recommendedName>
        <fullName evidence="5">Adenosine deaminase</fullName>
        <ecNumber evidence="4">3.5.4.4</ecNumber>
    </recommendedName>
</protein>
<dbReference type="GO" id="GO:0043103">
    <property type="term" value="P:hypoxanthine salvage"/>
    <property type="evidence" value="ECO:0007669"/>
    <property type="project" value="TreeGrafter"/>
</dbReference>
<evidence type="ECO:0000256" key="3">
    <source>
        <dbReference type="ARBA" id="ARBA00006676"/>
    </source>
</evidence>
<dbReference type="GO" id="GO:0004000">
    <property type="term" value="F:adenosine deaminase activity"/>
    <property type="evidence" value="ECO:0007669"/>
    <property type="project" value="UniProtKB-ARBA"/>
</dbReference>
<dbReference type="GO" id="GO:0009168">
    <property type="term" value="P:purine ribonucleoside monophosphate biosynthetic process"/>
    <property type="evidence" value="ECO:0007669"/>
    <property type="project" value="InterPro"/>
</dbReference>
<dbReference type="EMBL" id="HBUF01003354">
    <property type="protein sequence ID" value="CAG6606404.1"/>
    <property type="molecule type" value="Transcribed_RNA"/>
</dbReference>
<dbReference type="GO" id="GO:0046103">
    <property type="term" value="P:inosine biosynthetic process"/>
    <property type="evidence" value="ECO:0007669"/>
    <property type="project" value="TreeGrafter"/>
</dbReference>
<dbReference type="InterPro" id="IPR032466">
    <property type="entry name" value="Metal_Hydrolase"/>
</dbReference>